<dbReference type="AlphaFoldDB" id="A0A6S7AVP6"/>
<dbReference type="EMBL" id="CADIKM010000002">
    <property type="protein sequence ID" value="CAB3779047.1"/>
    <property type="molecule type" value="Genomic_DNA"/>
</dbReference>
<dbReference type="SUPFAM" id="SSF47413">
    <property type="entry name" value="lambda repressor-like DNA-binding domains"/>
    <property type="match status" value="1"/>
</dbReference>
<dbReference type="InterPro" id="IPR052359">
    <property type="entry name" value="HTH-type_reg/antitoxin"/>
</dbReference>
<dbReference type="Proteomes" id="UP000494115">
    <property type="component" value="Unassembled WGS sequence"/>
</dbReference>
<organism evidence="5 6">
    <name type="scientific">Pararobbsia alpina</name>
    <dbReference type="NCBI Taxonomy" id="621374"/>
    <lineage>
        <taxon>Bacteria</taxon>
        <taxon>Pseudomonadati</taxon>
        <taxon>Pseudomonadota</taxon>
        <taxon>Betaproteobacteria</taxon>
        <taxon>Burkholderiales</taxon>
        <taxon>Burkholderiaceae</taxon>
        <taxon>Pararobbsia</taxon>
    </lineage>
</organism>
<dbReference type="Pfam" id="PF01381">
    <property type="entry name" value="HTH_3"/>
    <property type="match status" value="1"/>
</dbReference>
<gene>
    <name evidence="5" type="ORF">LMG28138_00760</name>
</gene>
<dbReference type="SMART" id="SM00530">
    <property type="entry name" value="HTH_XRE"/>
    <property type="match status" value="1"/>
</dbReference>
<feature type="domain" description="HTH cro/C1-type" evidence="4">
    <location>
        <begin position="77"/>
        <end position="120"/>
    </location>
</feature>
<dbReference type="Gene3D" id="1.10.260.40">
    <property type="entry name" value="lambda repressor-like DNA-binding domains"/>
    <property type="match status" value="1"/>
</dbReference>
<dbReference type="PANTHER" id="PTHR36511">
    <property type="entry name" value="MERR FAMILY BACTERIAL REGULATORY PROTEIN"/>
    <property type="match status" value="1"/>
</dbReference>
<evidence type="ECO:0000256" key="3">
    <source>
        <dbReference type="ARBA" id="ARBA00023163"/>
    </source>
</evidence>
<dbReference type="PROSITE" id="PS50943">
    <property type="entry name" value="HTH_CROC1"/>
    <property type="match status" value="1"/>
</dbReference>
<dbReference type="InterPro" id="IPR010982">
    <property type="entry name" value="Lambda_DNA-bd_dom_sf"/>
</dbReference>
<dbReference type="GO" id="GO:0003677">
    <property type="term" value="F:DNA binding"/>
    <property type="evidence" value="ECO:0007669"/>
    <property type="project" value="UniProtKB-KW"/>
</dbReference>
<evidence type="ECO:0000313" key="5">
    <source>
        <dbReference type="EMBL" id="CAB3779047.1"/>
    </source>
</evidence>
<keyword evidence="2" id="KW-0238">DNA-binding</keyword>
<dbReference type="CDD" id="cd00093">
    <property type="entry name" value="HTH_XRE"/>
    <property type="match status" value="1"/>
</dbReference>
<reference evidence="5 6" key="1">
    <citation type="submission" date="2020-04" db="EMBL/GenBank/DDBJ databases">
        <authorList>
            <person name="De Canck E."/>
        </authorList>
    </citation>
    <scope>NUCLEOTIDE SEQUENCE [LARGE SCALE GENOMIC DNA]</scope>
    <source>
        <strain evidence="5 6">LMG 28138</strain>
    </source>
</reference>
<dbReference type="InterPro" id="IPR001387">
    <property type="entry name" value="Cro/C1-type_HTH"/>
</dbReference>
<proteinExistence type="predicted"/>
<dbReference type="PANTHER" id="PTHR36511:SF3">
    <property type="entry name" value="ANTITOXIN HIGA-2"/>
    <property type="match status" value="1"/>
</dbReference>
<keyword evidence="6" id="KW-1185">Reference proteome</keyword>
<protein>
    <recommendedName>
        <fullName evidence="4">HTH cro/C1-type domain-containing protein</fullName>
    </recommendedName>
</protein>
<evidence type="ECO:0000256" key="1">
    <source>
        <dbReference type="ARBA" id="ARBA00023015"/>
    </source>
</evidence>
<keyword evidence="3" id="KW-0804">Transcription</keyword>
<keyword evidence="1" id="KW-0805">Transcription regulation</keyword>
<evidence type="ECO:0000313" key="6">
    <source>
        <dbReference type="Proteomes" id="UP000494115"/>
    </source>
</evidence>
<name>A0A6S7AVP6_9BURK</name>
<accession>A0A6S7AVP6</accession>
<evidence type="ECO:0000259" key="4">
    <source>
        <dbReference type="PROSITE" id="PS50943"/>
    </source>
</evidence>
<sequence>MAKAKVKNLEATPARSVTRKAVHPQTDSGAVYKSGGLKSVHRLASALLKVKAIDKTTMREYDELCLAEVPHFDRETIVKIREDAKLSQNVFAHYLNTSTSTVQKWETGQNEPSGTAAKLLQIIQKHGIKVLA</sequence>
<evidence type="ECO:0000256" key="2">
    <source>
        <dbReference type="ARBA" id="ARBA00023125"/>
    </source>
</evidence>